<reference evidence="2 3" key="1">
    <citation type="submission" date="2022-07" db="EMBL/GenBank/DDBJ databases">
        <title>Methylomonas rivi sp. nov., Methylomonas rosea sp. nov., Methylomonas aureus sp. nov. and Methylomonas subterranea sp. nov., four novel methanotrophs isolated from a freshwater creek and the deep terrestrial subsurface.</title>
        <authorList>
            <person name="Abin C."/>
            <person name="Sankaranarayanan K."/>
            <person name="Garner C."/>
            <person name="Sindelar R."/>
            <person name="Kotary K."/>
            <person name="Garner R."/>
            <person name="Barclay S."/>
            <person name="Lawson P."/>
            <person name="Krumholz L."/>
        </authorList>
    </citation>
    <scope>NUCLEOTIDE SEQUENCE [LARGE SCALE GENOMIC DNA]</scope>
    <source>
        <strain evidence="2 3">SURF-2</strain>
    </source>
</reference>
<dbReference type="PANTHER" id="PTHR32063">
    <property type="match status" value="1"/>
</dbReference>
<dbReference type="Pfam" id="PF00873">
    <property type="entry name" value="ACR_tran"/>
    <property type="match status" value="1"/>
</dbReference>
<keyword evidence="1" id="KW-0812">Transmembrane</keyword>
<dbReference type="Gene3D" id="3.30.70.1430">
    <property type="entry name" value="Multidrug efflux transporter AcrB pore domain"/>
    <property type="match status" value="2"/>
</dbReference>
<dbReference type="PANTHER" id="PTHR32063:SF14">
    <property type="entry name" value="BLL4319 PROTEIN"/>
    <property type="match status" value="1"/>
</dbReference>
<organism evidence="2 3">
    <name type="scientific">Methylomonas subterranea</name>
    <dbReference type="NCBI Taxonomy" id="2952225"/>
    <lineage>
        <taxon>Bacteria</taxon>
        <taxon>Pseudomonadati</taxon>
        <taxon>Pseudomonadota</taxon>
        <taxon>Gammaproteobacteria</taxon>
        <taxon>Methylococcales</taxon>
        <taxon>Methylococcaceae</taxon>
        <taxon>Methylomonas</taxon>
    </lineage>
</organism>
<dbReference type="SUPFAM" id="SSF82866">
    <property type="entry name" value="Multidrug efflux transporter AcrB transmembrane domain"/>
    <property type="match status" value="2"/>
</dbReference>
<feature type="transmembrane region" description="Helical" evidence="1">
    <location>
        <begin position="333"/>
        <end position="352"/>
    </location>
</feature>
<dbReference type="Gene3D" id="1.20.1640.10">
    <property type="entry name" value="Multidrug efflux transporter AcrB transmembrane domain"/>
    <property type="match status" value="2"/>
</dbReference>
<feature type="transmembrane region" description="Helical" evidence="1">
    <location>
        <begin position="462"/>
        <end position="480"/>
    </location>
</feature>
<evidence type="ECO:0000313" key="2">
    <source>
        <dbReference type="EMBL" id="MCQ8102795.1"/>
    </source>
</evidence>
<dbReference type="InterPro" id="IPR001036">
    <property type="entry name" value="Acrflvin-R"/>
</dbReference>
<feature type="transmembrane region" description="Helical" evidence="1">
    <location>
        <begin position="946"/>
        <end position="967"/>
    </location>
</feature>
<comment type="caution">
    <text evidence="2">The sequence shown here is derived from an EMBL/GenBank/DDBJ whole genome shotgun (WGS) entry which is preliminary data.</text>
</comment>
<dbReference type="Gene3D" id="3.30.70.1440">
    <property type="entry name" value="Multidrug efflux transporter AcrB pore domain"/>
    <property type="match status" value="1"/>
</dbReference>
<feature type="transmembrane region" description="Helical" evidence="1">
    <location>
        <begin position="430"/>
        <end position="450"/>
    </location>
</feature>
<gene>
    <name evidence="2" type="ORF">NP590_01655</name>
</gene>
<dbReference type="SUPFAM" id="SSF82693">
    <property type="entry name" value="Multidrug efflux transporter AcrB pore domain, PN1, PN2, PC1 and PC2 subdomains"/>
    <property type="match status" value="4"/>
</dbReference>
<protein>
    <submittedName>
        <fullName evidence="2">Efflux RND transporter permease subunit</fullName>
    </submittedName>
</protein>
<keyword evidence="1" id="KW-1133">Transmembrane helix</keyword>
<proteinExistence type="predicted"/>
<dbReference type="SUPFAM" id="SSF82714">
    <property type="entry name" value="Multidrug efflux transporter AcrB TolC docking domain, DN and DC subdomains"/>
    <property type="match status" value="2"/>
</dbReference>
<feature type="transmembrane region" description="Helical" evidence="1">
    <location>
        <begin position="979"/>
        <end position="1005"/>
    </location>
</feature>
<dbReference type="EMBL" id="JANIBJ010000002">
    <property type="protein sequence ID" value="MCQ8102795.1"/>
    <property type="molecule type" value="Genomic_DNA"/>
</dbReference>
<evidence type="ECO:0000256" key="1">
    <source>
        <dbReference type="SAM" id="Phobius"/>
    </source>
</evidence>
<dbReference type="Gene3D" id="3.30.2090.10">
    <property type="entry name" value="Multidrug efflux transporter AcrB TolC docking domain, DN and DC subdomains"/>
    <property type="match status" value="2"/>
</dbReference>
<dbReference type="InterPro" id="IPR027463">
    <property type="entry name" value="AcrB_DN_DC_subdom"/>
</dbReference>
<sequence>MKFTDLFIQRPVLASVVSLLILVLGLRAITVLELRQYPETENTVVTVTTAYPGANSELVKGFITNPLQQAMAEADGIDYLSSSSRQGSSVIEAHMRLNYDPNAAVAEIQAKVASQRNVLPAEAEDPVITSQTGESTALMYIALYSDSLTAAQLSDYILRVVQPKIQAVPGVGKAKVLGNKTFAMRIWLDPERMASLGVTATDVGNVLRENNYLSGAGSTKANFVKIDLRATTDAVNEAEFRRLVVGNRNGTLVRLEDIADTELGSEDYDSVNWYKGKMAIFMGIEQAPGANPLSVAKAVKLQLKDIERDLPDAMRIFLPYDASQFIEDSINEVFRTLIEAVAIVLAIIFLSLGSLRAALVPAVTVPLSLIGGAFLMLAMGFSINLLTMLALVLAIGLVVDDAIVMVENIHRHIEEGQPRMQAAILGARELGLPVIAMTTTLIAVYAPIGFMGGLVGTLFTEFAFSLAGAVLVSGVVALTLSPMMSSRFLKEAGTPGRFELAVEHFFDGLAAVYRRFLHKALEFPSTIALFALMVLVSIYFMFMLTNKELAPTEDQSILFAMASGPQTATLQYNEAYARELIAQFETVPEYKESFLIMGFGGDTSTVFSGFKMPSTFERQRSQTDIQPELQAKVGQIAGFQTAVIPRPSLPGSGGGLPMQFVMVTDADYTALDQVADQLLDKAMLSGKFAFLMKDVNFNRPQTTLVIDRDRAADLGINMQDIGKNLATLLGGQYVNRFSLQGRSYKVIPQVDDPARMDASKFDNYYLRTSSGGQVPLSSLIKLENSVEPGKRTQFQQLNSLTINGMMAPGVGLGDAMAYMEQLAQEVFPRGFSFDYTGASRQYAQQGSALIVTFFMALLVIYLVLAAQFESWRDPLIILISVPLSIASALAFMMLGFATVNIYTQVGLITLIGLVAKNGILIVEFANQLQLRQGLDKFKAVEQAATIRLRPILMTTVSMIVAMVPLLMAAGPGAASRFDIGLVIASGLGIGTLFTLLVVPAFYLLLARDHQHS</sequence>
<name>A0ABT1TBL3_9GAMM</name>
<dbReference type="PRINTS" id="PR00702">
    <property type="entry name" value="ACRIFLAVINRP"/>
</dbReference>
<keyword evidence="3" id="KW-1185">Reference proteome</keyword>
<dbReference type="RefSeq" id="WP_256600409.1">
    <property type="nucleotide sequence ID" value="NZ_JANIBJ010000002.1"/>
</dbReference>
<feature type="transmembrane region" description="Helical" evidence="1">
    <location>
        <begin position="848"/>
        <end position="868"/>
    </location>
</feature>
<feature type="transmembrane region" description="Helical" evidence="1">
    <location>
        <begin position="905"/>
        <end position="925"/>
    </location>
</feature>
<feature type="transmembrane region" description="Helical" evidence="1">
    <location>
        <begin position="523"/>
        <end position="544"/>
    </location>
</feature>
<accession>A0ABT1TBL3</accession>
<dbReference type="Gene3D" id="3.30.70.1320">
    <property type="entry name" value="Multidrug efflux transporter AcrB pore domain like"/>
    <property type="match status" value="1"/>
</dbReference>
<evidence type="ECO:0000313" key="3">
    <source>
        <dbReference type="Proteomes" id="UP001524499"/>
    </source>
</evidence>
<keyword evidence="1" id="KW-0472">Membrane</keyword>
<dbReference type="Proteomes" id="UP001524499">
    <property type="component" value="Unassembled WGS sequence"/>
</dbReference>
<feature type="transmembrane region" description="Helical" evidence="1">
    <location>
        <begin position="875"/>
        <end position="899"/>
    </location>
</feature>